<evidence type="ECO:0000313" key="2">
    <source>
        <dbReference type="Proteomes" id="UP000091857"/>
    </source>
</evidence>
<reference evidence="2" key="1">
    <citation type="journal article" date="2016" name="Nat. Biotechnol.">
        <title>Sequencing wild and cultivated cassava and related species reveals extensive interspecific hybridization and genetic diversity.</title>
        <authorList>
            <person name="Bredeson J.V."/>
            <person name="Lyons J.B."/>
            <person name="Prochnik S.E."/>
            <person name="Wu G.A."/>
            <person name="Ha C.M."/>
            <person name="Edsinger-Gonzales E."/>
            <person name="Grimwood J."/>
            <person name="Schmutz J."/>
            <person name="Rabbi I.Y."/>
            <person name="Egesi C."/>
            <person name="Nauluvula P."/>
            <person name="Lebot V."/>
            <person name="Ndunguru J."/>
            <person name="Mkamilo G."/>
            <person name="Bart R.S."/>
            <person name="Setter T.L."/>
            <person name="Gleadow R.M."/>
            <person name="Kulakow P."/>
            <person name="Ferguson M.E."/>
            <person name="Rounsley S."/>
            <person name="Rokhsar D.S."/>
        </authorList>
    </citation>
    <scope>NUCLEOTIDE SEQUENCE [LARGE SCALE GENOMIC DNA]</scope>
    <source>
        <strain evidence="2">cv. AM560-2</strain>
    </source>
</reference>
<evidence type="ECO:0000313" key="1">
    <source>
        <dbReference type="EMBL" id="KAG8658550.1"/>
    </source>
</evidence>
<accession>A0ACB7I2S9</accession>
<comment type="caution">
    <text evidence="1">The sequence shown here is derived from an EMBL/GenBank/DDBJ whole genome shotgun (WGS) entry which is preliminary data.</text>
</comment>
<proteinExistence type="predicted"/>
<sequence length="220" mass="24553">MKGFLKGFRYVSHMFDFADEKEPEIQIGFPTDVKHVAHIGCDGPSASKPSWMNEFQSAPQISNGTANCMEELQNLSVVQRSLDVSQGEKPKRKSRRSTNTADSPLGSPDRRSNEGSRHSRRETFSVDTNSPFSSPPRNSRRNRSSNISMDSPGRDSPIGNHTSKRQTNSNLPLESPARDQPSIPKHSRAKKSKESRTKDKKHPEDVPDRRAHKSETASAT</sequence>
<name>A0ACB7I2S9_MANES</name>
<protein>
    <submittedName>
        <fullName evidence="1">Uncharacterized protein</fullName>
    </submittedName>
</protein>
<organism evidence="1 2">
    <name type="scientific">Manihot esculenta</name>
    <name type="common">Cassava</name>
    <name type="synonym">Jatropha manihot</name>
    <dbReference type="NCBI Taxonomy" id="3983"/>
    <lineage>
        <taxon>Eukaryota</taxon>
        <taxon>Viridiplantae</taxon>
        <taxon>Streptophyta</taxon>
        <taxon>Embryophyta</taxon>
        <taxon>Tracheophyta</taxon>
        <taxon>Spermatophyta</taxon>
        <taxon>Magnoliopsida</taxon>
        <taxon>eudicotyledons</taxon>
        <taxon>Gunneridae</taxon>
        <taxon>Pentapetalae</taxon>
        <taxon>rosids</taxon>
        <taxon>fabids</taxon>
        <taxon>Malpighiales</taxon>
        <taxon>Euphorbiaceae</taxon>
        <taxon>Crotonoideae</taxon>
        <taxon>Manihoteae</taxon>
        <taxon>Manihot</taxon>
    </lineage>
</organism>
<keyword evidence="2" id="KW-1185">Reference proteome</keyword>
<dbReference type="EMBL" id="CM004389">
    <property type="protein sequence ID" value="KAG8658550.1"/>
    <property type="molecule type" value="Genomic_DNA"/>
</dbReference>
<dbReference type="Proteomes" id="UP000091857">
    <property type="component" value="Chromosome 3"/>
</dbReference>
<gene>
    <name evidence="1" type="ORF">MANES_03G162650v8</name>
</gene>